<dbReference type="PROSITE" id="PS51387">
    <property type="entry name" value="FAD_PCMH"/>
    <property type="match status" value="1"/>
</dbReference>
<comment type="caution">
    <text evidence="9">The sequence shown here is derived from an EMBL/GenBank/DDBJ whole genome shotgun (WGS) entry which is preliminary data.</text>
</comment>
<evidence type="ECO:0000256" key="4">
    <source>
        <dbReference type="ARBA" id="ARBA00022827"/>
    </source>
</evidence>
<dbReference type="Gene3D" id="3.30.465.10">
    <property type="match status" value="1"/>
</dbReference>
<dbReference type="InterPro" id="IPR016169">
    <property type="entry name" value="FAD-bd_PCMH_sub2"/>
</dbReference>
<dbReference type="Pfam" id="PF01565">
    <property type="entry name" value="FAD_binding_4"/>
    <property type="match status" value="1"/>
</dbReference>
<dbReference type="Pfam" id="PF13183">
    <property type="entry name" value="Fer4_8"/>
    <property type="match status" value="1"/>
</dbReference>
<dbReference type="Gene3D" id="1.10.1060.10">
    <property type="entry name" value="Alpha-helical ferredoxin"/>
    <property type="match status" value="1"/>
</dbReference>
<keyword evidence="5" id="KW-0560">Oxidoreductase</keyword>
<dbReference type="InterPro" id="IPR016166">
    <property type="entry name" value="FAD-bd_PCMH"/>
</dbReference>
<dbReference type="SUPFAM" id="SSF46548">
    <property type="entry name" value="alpha-helical ferredoxin"/>
    <property type="match status" value="1"/>
</dbReference>
<dbReference type="SUPFAM" id="SSF56176">
    <property type="entry name" value="FAD-binding/transporter-associated domain-like"/>
    <property type="match status" value="1"/>
</dbReference>
<dbReference type="PANTHER" id="PTHR43255:SF1">
    <property type="entry name" value="IRON-SULFUR-BINDING OXIDOREDUCTASE FADF-RELATED"/>
    <property type="match status" value="1"/>
</dbReference>
<accession>A0ABW8TTT0</accession>
<protein>
    <submittedName>
        <fullName evidence="9">FAD-binding and (Fe-S)-binding domain-containing protein</fullName>
    </submittedName>
</protein>
<dbReference type="EMBL" id="JBJHZY010000002">
    <property type="protein sequence ID" value="MFL0268744.1"/>
    <property type="molecule type" value="Genomic_DNA"/>
</dbReference>
<dbReference type="RefSeq" id="WP_406765369.1">
    <property type="nucleotide sequence ID" value="NZ_JBJHZY010000002.1"/>
</dbReference>
<name>A0ABW8TTT0_9CLOT</name>
<evidence type="ECO:0000313" key="9">
    <source>
        <dbReference type="EMBL" id="MFL0268744.1"/>
    </source>
</evidence>
<dbReference type="SUPFAM" id="SSF55103">
    <property type="entry name" value="FAD-linked oxidases, C-terminal domain"/>
    <property type="match status" value="1"/>
</dbReference>
<dbReference type="InterPro" id="IPR004017">
    <property type="entry name" value="Cys_rich_dom"/>
</dbReference>
<keyword evidence="7" id="KW-0411">Iron-sulfur</keyword>
<dbReference type="InterPro" id="IPR051460">
    <property type="entry name" value="HdrC_iron-sulfur_subunit"/>
</dbReference>
<keyword evidence="10" id="KW-1185">Reference proteome</keyword>
<evidence type="ECO:0000256" key="3">
    <source>
        <dbReference type="ARBA" id="ARBA00022723"/>
    </source>
</evidence>
<keyword evidence="2" id="KW-0285">Flavoprotein</keyword>
<dbReference type="PANTHER" id="PTHR43255">
    <property type="entry name" value="IRON-SULFUR-BINDING OXIDOREDUCTASE FADF-RELATED-RELATED"/>
    <property type="match status" value="1"/>
</dbReference>
<dbReference type="Pfam" id="PF02754">
    <property type="entry name" value="CCG"/>
    <property type="match status" value="2"/>
</dbReference>
<dbReference type="InterPro" id="IPR036318">
    <property type="entry name" value="FAD-bd_PCMH-like_sf"/>
</dbReference>
<dbReference type="InterPro" id="IPR006094">
    <property type="entry name" value="Oxid_FAD_bind_N"/>
</dbReference>
<keyword evidence="4" id="KW-0274">FAD</keyword>
<evidence type="ECO:0000256" key="5">
    <source>
        <dbReference type="ARBA" id="ARBA00023002"/>
    </source>
</evidence>
<evidence type="ECO:0000256" key="7">
    <source>
        <dbReference type="ARBA" id="ARBA00023014"/>
    </source>
</evidence>
<proteinExistence type="predicted"/>
<evidence type="ECO:0000259" key="8">
    <source>
        <dbReference type="PROSITE" id="PS51387"/>
    </source>
</evidence>
<evidence type="ECO:0000313" key="10">
    <source>
        <dbReference type="Proteomes" id="UP001623661"/>
    </source>
</evidence>
<evidence type="ECO:0000256" key="6">
    <source>
        <dbReference type="ARBA" id="ARBA00023004"/>
    </source>
</evidence>
<keyword evidence="3" id="KW-0479">Metal-binding</keyword>
<keyword evidence="1" id="KW-0004">4Fe-4S</keyword>
<gene>
    <name evidence="9" type="ORF">ACJDUH_11640</name>
</gene>
<feature type="domain" description="FAD-binding PCMH-type" evidence="8">
    <location>
        <begin position="49"/>
        <end position="219"/>
    </location>
</feature>
<sequence>MEKNKGLMDEAIEELKKIESLRINSDIRERHLYEEDMGELPSMPKLLVGKTTPDVIVQPQNEEQVIEVVKWANRYNVPIIPRAAASSGYGGVVPVQGSVVLELIHFNKIIAIDEKNNTVTVEPGLIWKDLEFRLNAKNLSVRLMPTSAPAATVGGWLAQGGGGIGSYSYGWFENNVESAAVILPDGTKRVLQSKELSLVSGAMGTTGIITSITLRIKAFEKYVPFAIKAETPSMVQELIKLIGENNVPLWHIGFFNPTASTLKNKVPPKTHQGHIEKRPILPEAYIIMAACRESLAKETQKKLTELTEKTGAKMLSREISEHEWEDRFNPMKIKRIGPSIVPAEVLVPLSAASMVINEINALVKPLVFIEATMISKNEVVLLCLIPHDVRKFTFNLAFTLSLSILKIAKSYGGRAYASGLYLASEANKVHGTKISQWKNFKKEMDPKDIFNPRKLSGIWLMNKMITMTLMFEPMVRMVGNRIKPKLKEEWKSKKGVPGDVVWYAYSCAKCGYCRNVCTLYDGKGWESSSPRGKWAFIRRVAEGKDKFDQEMTDKFLMCTTCERCDFVCQLDLPIEPSWGAMRGELVNTGKQMTFPAFELMASSARKEKNIWANFSKDRDKWIPEDIKPKIKDKADIAYFAGCTAAFVENDISQASVRLLDAAGVEFTTLGKDEACCGIPMLVSGRWDVFEEILRHNVKHMKEHEAKTVVTSCPACWLVWNNIYPEWAKKLGIEYNFKAKHYSEIIVDKLKKGELKFTKPVNMKLTFHDSCHIGRAGGVYEPPREMLKAIPGVELVEMEHNKENSLCCGSVLTRISEPNPTSNLLGKKKLDEAVATGADAIVALCPCCQFQMRVSAKENNIDFPVKDLAAISAKGLGIDLPDYTPYALEMWSVFEKVIALMQVPNMAKLMTKLIPNMMDALPAPLRGMMGLVKVPGMDKVFKPLMPKMMPLLMPMLMPKVMPDMLREVETMIEMPDFMRQQMPDLMPKTMDNMLPHVLPEIAVLVTPAMIQYIKTKKLPSTNISLNK</sequence>
<evidence type="ECO:0000256" key="1">
    <source>
        <dbReference type="ARBA" id="ARBA00022485"/>
    </source>
</evidence>
<dbReference type="InterPro" id="IPR016164">
    <property type="entry name" value="FAD-linked_Oxase-like_C"/>
</dbReference>
<dbReference type="InterPro" id="IPR009051">
    <property type="entry name" value="Helical_ferredxn"/>
</dbReference>
<reference evidence="9 10" key="1">
    <citation type="submission" date="2024-11" db="EMBL/GenBank/DDBJ databases">
        <authorList>
            <person name="Heng Y.C."/>
            <person name="Lim A.C.H."/>
            <person name="Lee J.K.Y."/>
            <person name="Kittelmann S."/>
        </authorList>
    </citation>
    <scope>NUCLEOTIDE SEQUENCE [LARGE SCALE GENOMIC DNA]</scope>
    <source>
        <strain evidence="9 10">WILCCON 0202</strain>
    </source>
</reference>
<dbReference type="Proteomes" id="UP001623661">
    <property type="component" value="Unassembled WGS sequence"/>
</dbReference>
<dbReference type="InterPro" id="IPR017896">
    <property type="entry name" value="4Fe4S_Fe-S-bd"/>
</dbReference>
<keyword evidence="6" id="KW-0408">Iron</keyword>
<evidence type="ECO:0000256" key="2">
    <source>
        <dbReference type="ARBA" id="ARBA00022630"/>
    </source>
</evidence>
<organism evidence="9 10">
    <name type="scientific">Candidatus Clostridium radicumherbarum</name>
    <dbReference type="NCBI Taxonomy" id="3381662"/>
    <lineage>
        <taxon>Bacteria</taxon>
        <taxon>Bacillati</taxon>
        <taxon>Bacillota</taxon>
        <taxon>Clostridia</taxon>
        <taxon>Eubacteriales</taxon>
        <taxon>Clostridiaceae</taxon>
        <taxon>Clostridium</taxon>
    </lineage>
</organism>